<evidence type="ECO:0000256" key="3">
    <source>
        <dbReference type="ARBA" id="ARBA00022771"/>
    </source>
</evidence>
<evidence type="ECO:0000256" key="4">
    <source>
        <dbReference type="ARBA" id="ARBA00022833"/>
    </source>
</evidence>
<feature type="region of interest" description="Disordered" evidence="6">
    <location>
        <begin position="216"/>
        <end position="304"/>
    </location>
</feature>
<feature type="compositionally biased region" description="Basic residues" evidence="6">
    <location>
        <begin position="331"/>
        <end position="341"/>
    </location>
</feature>
<feature type="compositionally biased region" description="Low complexity" evidence="6">
    <location>
        <begin position="263"/>
        <end position="276"/>
    </location>
</feature>
<dbReference type="AlphaFoldDB" id="A0AAE0KXR4"/>
<feature type="compositionally biased region" description="Basic and acidic residues" evidence="6">
    <location>
        <begin position="121"/>
        <end position="135"/>
    </location>
</feature>
<evidence type="ECO:0000313" key="8">
    <source>
        <dbReference type="EMBL" id="KAK3264409.1"/>
    </source>
</evidence>
<dbReference type="InterPro" id="IPR045124">
    <property type="entry name" value="Su(sable)-like"/>
</dbReference>
<dbReference type="GO" id="GO:0003723">
    <property type="term" value="F:RNA binding"/>
    <property type="evidence" value="ECO:0007669"/>
    <property type="project" value="InterPro"/>
</dbReference>
<evidence type="ECO:0000313" key="9">
    <source>
        <dbReference type="Proteomes" id="UP001190700"/>
    </source>
</evidence>
<gene>
    <name evidence="8" type="ORF">CYMTET_26850</name>
</gene>
<feature type="domain" description="C3H1-type" evidence="7">
    <location>
        <begin position="388"/>
        <end position="417"/>
    </location>
</feature>
<feature type="zinc finger region" description="C3H1-type" evidence="5">
    <location>
        <begin position="388"/>
        <end position="417"/>
    </location>
</feature>
<organism evidence="8 9">
    <name type="scientific">Cymbomonas tetramitiformis</name>
    <dbReference type="NCBI Taxonomy" id="36881"/>
    <lineage>
        <taxon>Eukaryota</taxon>
        <taxon>Viridiplantae</taxon>
        <taxon>Chlorophyta</taxon>
        <taxon>Pyramimonadophyceae</taxon>
        <taxon>Pyramimonadales</taxon>
        <taxon>Pyramimonadaceae</taxon>
        <taxon>Cymbomonas</taxon>
    </lineage>
</organism>
<feature type="region of interest" description="Disordered" evidence="6">
    <location>
        <begin position="324"/>
        <end position="360"/>
    </location>
</feature>
<dbReference type="InterPro" id="IPR000571">
    <property type="entry name" value="Znf_CCCH"/>
</dbReference>
<dbReference type="InterPro" id="IPR036855">
    <property type="entry name" value="Znf_CCCH_sf"/>
</dbReference>
<dbReference type="EMBL" id="LGRX02014572">
    <property type="protein sequence ID" value="KAK3264409.1"/>
    <property type="molecule type" value="Genomic_DNA"/>
</dbReference>
<feature type="compositionally biased region" description="Basic and acidic residues" evidence="6">
    <location>
        <begin position="168"/>
        <end position="177"/>
    </location>
</feature>
<feature type="domain" description="C3H1-type" evidence="7">
    <location>
        <begin position="359"/>
        <end position="386"/>
    </location>
</feature>
<dbReference type="SMART" id="SM00356">
    <property type="entry name" value="ZnF_C3H1"/>
    <property type="match status" value="2"/>
</dbReference>
<evidence type="ECO:0000259" key="7">
    <source>
        <dbReference type="PROSITE" id="PS50103"/>
    </source>
</evidence>
<dbReference type="PROSITE" id="PS50103">
    <property type="entry name" value="ZF_C3H1"/>
    <property type="match status" value="2"/>
</dbReference>
<dbReference type="Gene3D" id="4.10.1000.10">
    <property type="entry name" value="Zinc finger, CCCH-type"/>
    <property type="match status" value="1"/>
</dbReference>
<dbReference type="PANTHER" id="PTHR13119:SF12">
    <property type="entry name" value="PROTEIN SUPPRESSOR OF SABLE"/>
    <property type="match status" value="1"/>
</dbReference>
<proteinExistence type="predicted"/>
<dbReference type="Pfam" id="PF00642">
    <property type="entry name" value="zf-CCCH"/>
    <property type="match status" value="1"/>
</dbReference>
<feature type="zinc finger region" description="C3H1-type" evidence="5">
    <location>
        <begin position="359"/>
        <end position="386"/>
    </location>
</feature>
<evidence type="ECO:0000256" key="5">
    <source>
        <dbReference type="PROSITE-ProRule" id="PRU00723"/>
    </source>
</evidence>
<feature type="non-terminal residue" evidence="8">
    <location>
        <position position="460"/>
    </location>
</feature>
<keyword evidence="1 5" id="KW-0479">Metal-binding</keyword>
<accession>A0AAE0KXR4</accession>
<evidence type="ECO:0000256" key="2">
    <source>
        <dbReference type="ARBA" id="ARBA00022737"/>
    </source>
</evidence>
<feature type="compositionally biased region" description="Polar residues" evidence="6">
    <location>
        <begin position="216"/>
        <end position="231"/>
    </location>
</feature>
<keyword evidence="9" id="KW-1185">Reference proteome</keyword>
<dbReference type="PANTHER" id="PTHR13119">
    <property type="entry name" value="ZINC FINGER CCCH DOMAIN-CONTAINING PROTEI"/>
    <property type="match status" value="1"/>
</dbReference>
<dbReference type="GO" id="GO:0045892">
    <property type="term" value="P:negative regulation of DNA-templated transcription"/>
    <property type="evidence" value="ECO:0007669"/>
    <property type="project" value="InterPro"/>
</dbReference>
<evidence type="ECO:0000256" key="1">
    <source>
        <dbReference type="ARBA" id="ARBA00022723"/>
    </source>
</evidence>
<comment type="caution">
    <text evidence="8">The sequence shown here is derived from an EMBL/GenBank/DDBJ whole genome shotgun (WGS) entry which is preliminary data.</text>
</comment>
<name>A0AAE0KXR4_9CHLO</name>
<feature type="region of interest" description="Disordered" evidence="6">
    <location>
        <begin position="38"/>
        <end position="181"/>
    </location>
</feature>
<protein>
    <recommendedName>
        <fullName evidence="7">C3H1-type domain-containing protein</fullName>
    </recommendedName>
</protein>
<sequence length="460" mass="49503">MPRKYFWGPPPPSLKFGSASQGKLQLSCKLPADFFSVRSQDRDSTPPDLAASRPVAYASQRQEATVGKNVDGNFEDLNPISESGDFGAGSTGGTTLRSTVPEGRVVPSEWAAMGSPSPFSRSEKSEGLLTDDRVVTRPCESGTLPTRAEEQGPPVAERAQTSGTRSTPKPDEGRLYTREAPTVSRCDTASLTLLRARHQVNYGDVLVLEDHCDGHLTSSSEARRSNVTSERPQPPASSYHASVATLPSKSTARQPRPQKVQKLAAPAPSAAATSDAALRRSTPEGGDGGAGSTSGTKRQHSEGAMPIPASKRLCQLANADVCVEGQQQKQRGGKKKRGKGKGSKDQAKTPARRTPLVPKQKKPPCNYFLRGACRKGSECEFPHTGTPRTKNEVCRFWRNNPLECRKGDDCPYAHTFKVEPCKVGLSFTSSALAGQPLRGLLWLGFLQVGWALERVCVHGK</sequence>
<evidence type="ECO:0000256" key="6">
    <source>
        <dbReference type="SAM" id="MobiDB-lite"/>
    </source>
</evidence>
<keyword evidence="2" id="KW-0677">Repeat</keyword>
<dbReference type="GO" id="GO:0008270">
    <property type="term" value="F:zinc ion binding"/>
    <property type="evidence" value="ECO:0007669"/>
    <property type="project" value="UniProtKB-KW"/>
</dbReference>
<dbReference type="SUPFAM" id="SSF90229">
    <property type="entry name" value="CCCH zinc finger"/>
    <property type="match status" value="1"/>
</dbReference>
<dbReference type="Proteomes" id="UP001190700">
    <property type="component" value="Unassembled WGS sequence"/>
</dbReference>
<dbReference type="GO" id="GO:0005634">
    <property type="term" value="C:nucleus"/>
    <property type="evidence" value="ECO:0007669"/>
    <property type="project" value="TreeGrafter"/>
</dbReference>
<keyword evidence="3 5" id="KW-0863">Zinc-finger</keyword>
<keyword evidence="4 5" id="KW-0862">Zinc</keyword>
<reference evidence="8 9" key="1">
    <citation type="journal article" date="2015" name="Genome Biol. Evol.">
        <title>Comparative Genomics of a Bacterivorous Green Alga Reveals Evolutionary Causalities and Consequences of Phago-Mixotrophic Mode of Nutrition.</title>
        <authorList>
            <person name="Burns J.A."/>
            <person name="Paasch A."/>
            <person name="Narechania A."/>
            <person name="Kim E."/>
        </authorList>
    </citation>
    <scope>NUCLEOTIDE SEQUENCE [LARGE SCALE GENOMIC DNA]</scope>
    <source>
        <strain evidence="8 9">PLY_AMNH</strain>
    </source>
</reference>